<dbReference type="InterPro" id="IPR044974">
    <property type="entry name" value="Disease_R_plants"/>
</dbReference>
<dbReference type="Pfam" id="PF00931">
    <property type="entry name" value="NB-ARC"/>
    <property type="match status" value="1"/>
</dbReference>
<accession>A0AAD7PCM7</accession>
<evidence type="ECO:0000256" key="2">
    <source>
        <dbReference type="ARBA" id="ARBA00022737"/>
    </source>
</evidence>
<dbReference type="EMBL" id="JARAOO010000011">
    <property type="protein sequence ID" value="KAJ7950636.1"/>
    <property type="molecule type" value="Genomic_DNA"/>
</dbReference>
<dbReference type="InterPro" id="IPR002182">
    <property type="entry name" value="NB-ARC"/>
</dbReference>
<dbReference type="InterPro" id="IPR027417">
    <property type="entry name" value="P-loop_NTPase"/>
</dbReference>
<protein>
    <submittedName>
        <fullName evidence="6">TIR-NBS-LRR disease resistance protein</fullName>
    </submittedName>
</protein>
<keyword evidence="7" id="KW-1185">Reference proteome</keyword>
<evidence type="ECO:0000256" key="3">
    <source>
        <dbReference type="ARBA" id="ARBA00022821"/>
    </source>
</evidence>
<dbReference type="InterPro" id="IPR042197">
    <property type="entry name" value="Apaf_helical"/>
</dbReference>
<dbReference type="AlphaFoldDB" id="A0AAD7PCM7"/>
<dbReference type="PRINTS" id="PR00364">
    <property type="entry name" value="DISEASERSIST"/>
</dbReference>
<keyword evidence="2" id="KW-0677">Repeat</keyword>
<evidence type="ECO:0000256" key="4">
    <source>
        <dbReference type="ARBA" id="ARBA00023027"/>
    </source>
</evidence>
<keyword evidence="4" id="KW-0520">NAD</keyword>
<evidence type="ECO:0000313" key="7">
    <source>
        <dbReference type="Proteomes" id="UP001163823"/>
    </source>
</evidence>
<gene>
    <name evidence="6" type="ORF">O6P43_026799</name>
</gene>
<dbReference type="PANTHER" id="PTHR11017">
    <property type="entry name" value="LEUCINE-RICH REPEAT-CONTAINING PROTEIN"/>
    <property type="match status" value="1"/>
</dbReference>
<dbReference type="Gene3D" id="3.40.50.300">
    <property type="entry name" value="P-loop containing nucleotide triphosphate hydrolases"/>
    <property type="match status" value="1"/>
</dbReference>
<dbReference type="Gene3D" id="3.80.10.10">
    <property type="entry name" value="Ribonuclease Inhibitor"/>
    <property type="match status" value="2"/>
</dbReference>
<evidence type="ECO:0000313" key="6">
    <source>
        <dbReference type="EMBL" id="KAJ7950636.1"/>
    </source>
</evidence>
<dbReference type="SUPFAM" id="SSF52540">
    <property type="entry name" value="P-loop containing nucleoside triphosphate hydrolases"/>
    <property type="match status" value="1"/>
</dbReference>
<dbReference type="SUPFAM" id="SSF52058">
    <property type="entry name" value="L domain-like"/>
    <property type="match status" value="1"/>
</dbReference>
<dbReference type="GO" id="GO:0006952">
    <property type="term" value="P:defense response"/>
    <property type="evidence" value="ECO:0007669"/>
    <property type="project" value="InterPro"/>
</dbReference>
<dbReference type="Pfam" id="PF23282">
    <property type="entry name" value="WHD_ROQ1"/>
    <property type="match status" value="1"/>
</dbReference>
<dbReference type="InterPro" id="IPR035897">
    <property type="entry name" value="Toll_tir_struct_dom_sf"/>
</dbReference>
<feature type="domain" description="TIR" evidence="5">
    <location>
        <begin position="13"/>
        <end position="182"/>
    </location>
</feature>
<dbReference type="GO" id="GO:0043531">
    <property type="term" value="F:ADP binding"/>
    <property type="evidence" value="ECO:0007669"/>
    <property type="project" value="InterPro"/>
</dbReference>
<dbReference type="PROSITE" id="PS51450">
    <property type="entry name" value="LRR"/>
    <property type="match status" value="1"/>
</dbReference>
<proteinExistence type="predicted"/>
<evidence type="ECO:0000256" key="1">
    <source>
        <dbReference type="ARBA" id="ARBA00022614"/>
    </source>
</evidence>
<evidence type="ECO:0000259" key="5">
    <source>
        <dbReference type="PROSITE" id="PS50104"/>
    </source>
</evidence>
<dbReference type="SMART" id="SM00255">
    <property type="entry name" value="TIR"/>
    <property type="match status" value="1"/>
</dbReference>
<dbReference type="InterPro" id="IPR058546">
    <property type="entry name" value="RPS4B/Roq1-like_LRR"/>
</dbReference>
<sequence>MASLASSSSQSKWMYDVFLSFRGLDTRKTFTDHLYLALKEAGINTFRDNNEIRRGEDISSDLVKAIQGSRVSVIVFSKNYASSRWCLEELEKIMECRRIVRQLVFPIFYDVDPSDVRKQMGPFEKAFEEHEERFLLDIDKVLNWRRALIEAGNLSGWDLRNTHDGHEAKFIKKIVEEISRELSSTYLFVALYPVGIEPRMQEITSLLCVGSTDVCVVGIWGMGGTGKTTIAKAIYNQLYRSFEGQSFIANIGETWKKDKGSIRLQKQLLSDILKTSKIMVTNIDRGINIIHERLSCRRVLVILDDVDKLDQLNALGRSCGWFGPGSRIIITTRDKHLLDVLKVDKVYMTREMDETESLELFSWHAFRRSYPDEDFFEFSRNIVDYSGGLPLALEVLGSYLFNRSITEWQSALAKLRKIPHDHILTKLKISFDALSDDKIKDVFLDICCYFIGMDKGCVIQILDACGLFAGINISILMERCLVSVNEKNKLMMHDLLRDMGREIVRKISPKEPGSCSRLWDEEDVVEVLTRHTGTKAIEGLGLNLPKSNKMNFNTIAFRKMQKLRLLQLCHVQLTGDYKHFSYGLRWLCWHGFPLKCIPSAFYQGNLVAIDLRYSNLKLVWKDPLLLEKLTILNLSHSQHLIQTPDFSKLPNLEQLILKNCTGLYLVHESIGNLKRLVFLNLRDCKCLRNLPRSFYKLKSLETLILSGCSKIDHLADELGEMESLITLIADNTAIKKVPYTIGRLKNLRYLSLCGCKGSPSKSFPSLLWSWISRRQSPQSPSLLPTSLQGLNSLRSLYLADCNLSDDTIPKDLGSLPSLTDLNLSSNSFTSLPSSLRGLSKLHSLWLDHCVKLRSIPDLPTRLSALYATNCPALETTPNLSEISTLQTLSLTNCHNLVEIPGFEMLNSVRSIQMGGCHKITNTVRDSMLKGWTTIGFGGIFLPGNDIPDWFIYKDDGPSVFFEVPQLNDHILENFRVCIVYSCLDNYMESGDLPSVSVINYTKGTIQTFKPVTPDVVISPEDLLWQSILSNKVFKMEGGDEVEVIVDFGPQFTVKKTGINFVYINSMDGTMIQYPSISHGNAIECIDVEDIDNDGTEITCKRGRESGGGAGPSNSCIDDKDRQSKRMRFLCRFSHC</sequence>
<dbReference type="PANTHER" id="PTHR11017:SF575">
    <property type="entry name" value="ADP-RIBOSYL CYCLASE_CYCLIC ADP-RIBOSE HYDROLASE"/>
    <property type="match status" value="1"/>
</dbReference>
<keyword evidence="3" id="KW-0611">Plant defense</keyword>
<dbReference type="InterPro" id="IPR001611">
    <property type="entry name" value="Leu-rich_rpt"/>
</dbReference>
<dbReference type="GO" id="GO:0007165">
    <property type="term" value="P:signal transduction"/>
    <property type="evidence" value="ECO:0007669"/>
    <property type="project" value="InterPro"/>
</dbReference>
<dbReference type="Pfam" id="PF23286">
    <property type="entry name" value="LRR_13"/>
    <property type="match status" value="1"/>
</dbReference>
<reference evidence="6" key="1">
    <citation type="journal article" date="2023" name="Science">
        <title>Elucidation of the pathway for biosynthesis of saponin adjuvants from the soapbark tree.</title>
        <authorList>
            <person name="Reed J."/>
            <person name="Orme A."/>
            <person name="El-Demerdash A."/>
            <person name="Owen C."/>
            <person name="Martin L.B.B."/>
            <person name="Misra R.C."/>
            <person name="Kikuchi S."/>
            <person name="Rejzek M."/>
            <person name="Martin A.C."/>
            <person name="Harkess A."/>
            <person name="Leebens-Mack J."/>
            <person name="Louveau T."/>
            <person name="Stephenson M.J."/>
            <person name="Osbourn A."/>
        </authorList>
    </citation>
    <scope>NUCLEOTIDE SEQUENCE</scope>
    <source>
        <strain evidence="6">S10</strain>
    </source>
</reference>
<keyword evidence="1" id="KW-0433">Leucine-rich repeat</keyword>
<dbReference type="Gene3D" id="1.10.8.430">
    <property type="entry name" value="Helical domain of apoptotic protease-activating factors"/>
    <property type="match status" value="1"/>
</dbReference>
<organism evidence="6 7">
    <name type="scientific">Quillaja saponaria</name>
    <name type="common">Soap bark tree</name>
    <dbReference type="NCBI Taxonomy" id="32244"/>
    <lineage>
        <taxon>Eukaryota</taxon>
        <taxon>Viridiplantae</taxon>
        <taxon>Streptophyta</taxon>
        <taxon>Embryophyta</taxon>
        <taxon>Tracheophyta</taxon>
        <taxon>Spermatophyta</taxon>
        <taxon>Magnoliopsida</taxon>
        <taxon>eudicotyledons</taxon>
        <taxon>Gunneridae</taxon>
        <taxon>Pentapetalae</taxon>
        <taxon>rosids</taxon>
        <taxon>fabids</taxon>
        <taxon>Fabales</taxon>
        <taxon>Quillajaceae</taxon>
        <taxon>Quillaja</taxon>
    </lineage>
</organism>
<dbReference type="InterPro" id="IPR058192">
    <property type="entry name" value="WHD_ROQ1-like"/>
</dbReference>
<dbReference type="InterPro" id="IPR000157">
    <property type="entry name" value="TIR_dom"/>
</dbReference>
<dbReference type="PROSITE" id="PS50104">
    <property type="entry name" value="TIR"/>
    <property type="match status" value="1"/>
</dbReference>
<name>A0AAD7PCM7_QUISA</name>
<dbReference type="KEGG" id="qsa:O6P43_026799"/>
<dbReference type="SUPFAM" id="SSF52200">
    <property type="entry name" value="Toll/Interleukin receptor TIR domain"/>
    <property type="match status" value="1"/>
</dbReference>
<dbReference type="Proteomes" id="UP001163823">
    <property type="component" value="Chromosome 11"/>
</dbReference>
<dbReference type="Pfam" id="PF01582">
    <property type="entry name" value="TIR"/>
    <property type="match status" value="1"/>
</dbReference>
<dbReference type="Gene3D" id="3.40.50.10140">
    <property type="entry name" value="Toll/interleukin-1 receptor homology (TIR) domain"/>
    <property type="match status" value="1"/>
</dbReference>
<comment type="caution">
    <text evidence="6">The sequence shown here is derived from an EMBL/GenBank/DDBJ whole genome shotgun (WGS) entry which is preliminary data.</text>
</comment>
<dbReference type="FunFam" id="3.40.50.10140:FF:000007">
    <property type="entry name" value="Disease resistance protein (TIR-NBS-LRR class)"/>
    <property type="match status" value="1"/>
</dbReference>
<dbReference type="InterPro" id="IPR032675">
    <property type="entry name" value="LRR_dom_sf"/>
</dbReference>